<dbReference type="InterPro" id="IPR051081">
    <property type="entry name" value="HTH_MetalResp_TranReg"/>
</dbReference>
<feature type="region of interest" description="Disordered" evidence="4">
    <location>
        <begin position="1"/>
        <end position="30"/>
    </location>
</feature>
<dbReference type="PRINTS" id="PR00778">
    <property type="entry name" value="HTHARSR"/>
</dbReference>
<protein>
    <submittedName>
        <fullName evidence="6">Transcriptional regulator, ArsR family</fullName>
    </submittedName>
</protein>
<keyword evidence="3" id="KW-0804">Transcription</keyword>
<evidence type="ECO:0000256" key="4">
    <source>
        <dbReference type="SAM" id="MobiDB-lite"/>
    </source>
</evidence>
<dbReference type="CDD" id="cd00090">
    <property type="entry name" value="HTH_ARSR"/>
    <property type="match status" value="1"/>
</dbReference>
<dbReference type="FunFam" id="1.10.10.10:FF:000372">
    <property type="entry name" value="ArsR family transcriptional regulator"/>
    <property type="match status" value="1"/>
</dbReference>
<dbReference type="PANTHER" id="PTHR33154">
    <property type="entry name" value="TRANSCRIPTIONAL REGULATOR, ARSR FAMILY"/>
    <property type="match status" value="1"/>
</dbReference>
<dbReference type="GO" id="GO:0003677">
    <property type="term" value="F:DNA binding"/>
    <property type="evidence" value="ECO:0007669"/>
    <property type="project" value="UniProtKB-KW"/>
</dbReference>
<dbReference type="Proteomes" id="UP000181951">
    <property type="component" value="Unassembled WGS sequence"/>
</dbReference>
<dbReference type="SUPFAM" id="SSF46785">
    <property type="entry name" value="Winged helix' DNA-binding domain"/>
    <property type="match status" value="1"/>
</dbReference>
<keyword evidence="7" id="KW-1185">Reference proteome</keyword>
<dbReference type="Gene3D" id="1.10.10.10">
    <property type="entry name" value="Winged helix-like DNA-binding domain superfamily/Winged helix DNA-binding domain"/>
    <property type="match status" value="1"/>
</dbReference>
<dbReference type="InterPro" id="IPR036390">
    <property type="entry name" value="WH_DNA-bd_sf"/>
</dbReference>
<dbReference type="InterPro" id="IPR036388">
    <property type="entry name" value="WH-like_DNA-bd_sf"/>
</dbReference>
<organism evidence="6 7">
    <name type="scientific">Actinacidiphila rubida</name>
    <dbReference type="NCBI Taxonomy" id="310780"/>
    <lineage>
        <taxon>Bacteria</taxon>
        <taxon>Bacillati</taxon>
        <taxon>Actinomycetota</taxon>
        <taxon>Actinomycetes</taxon>
        <taxon>Kitasatosporales</taxon>
        <taxon>Streptomycetaceae</taxon>
        <taxon>Actinacidiphila</taxon>
    </lineage>
</organism>
<dbReference type="GO" id="GO:0003700">
    <property type="term" value="F:DNA-binding transcription factor activity"/>
    <property type="evidence" value="ECO:0007669"/>
    <property type="project" value="InterPro"/>
</dbReference>
<dbReference type="InterPro" id="IPR001845">
    <property type="entry name" value="HTH_ArsR_DNA-bd_dom"/>
</dbReference>
<evidence type="ECO:0000313" key="7">
    <source>
        <dbReference type="Proteomes" id="UP000181951"/>
    </source>
</evidence>
<dbReference type="Pfam" id="PF01022">
    <property type="entry name" value="HTH_5"/>
    <property type="match status" value="1"/>
</dbReference>
<evidence type="ECO:0000259" key="5">
    <source>
        <dbReference type="PROSITE" id="PS50987"/>
    </source>
</evidence>
<feature type="domain" description="HTH arsR-type" evidence="5">
    <location>
        <begin position="45"/>
        <end position="142"/>
    </location>
</feature>
<sequence length="147" mass="15355">MSKSGQRTELPILGQDETGTGTGSGAGAGTPADAACCSPMVREPLDASDAADLARMFKALSDPVRLRLLSLIASHEGGEACVCDLTGPFDVSQPTISHHLKVLREAGLVGSERRATWVYYWVIPDALARLSSLLRTAPAPERAGAPA</sequence>
<evidence type="ECO:0000256" key="3">
    <source>
        <dbReference type="ARBA" id="ARBA00023163"/>
    </source>
</evidence>
<keyword evidence="2" id="KW-0238">DNA-binding</keyword>
<dbReference type="InterPro" id="IPR011991">
    <property type="entry name" value="ArsR-like_HTH"/>
</dbReference>
<name>A0A1H8PPP1_9ACTN</name>
<dbReference type="AlphaFoldDB" id="A0A1H8PPP1"/>
<dbReference type="PROSITE" id="PS50987">
    <property type="entry name" value="HTH_ARSR_2"/>
    <property type="match status" value="1"/>
</dbReference>
<reference evidence="6 7" key="1">
    <citation type="submission" date="2016-10" db="EMBL/GenBank/DDBJ databases">
        <authorList>
            <person name="de Groot N.N."/>
        </authorList>
    </citation>
    <scope>NUCLEOTIDE SEQUENCE [LARGE SCALE GENOMIC DNA]</scope>
    <source>
        <strain evidence="6 7">CGMCC 4.2026</strain>
    </source>
</reference>
<dbReference type="RefSeq" id="WP_079139094.1">
    <property type="nucleotide sequence ID" value="NZ_FODD01000026.1"/>
</dbReference>
<dbReference type="InterPro" id="IPR018334">
    <property type="entry name" value="ArsR_HTH"/>
</dbReference>
<dbReference type="NCBIfam" id="NF033788">
    <property type="entry name" value="HTH_metalloreg"/>
    <property type="match status" value="1"/>
</dbReference>
<dbReference type="PROSITE" id="PS00846">
    <property type="entry name" value="HTH_ARSR_1"/>
    <property type="match status" value="1"/>
</dbReference>
<accession>A0A1H8PPP1</accession>
<evidence type="ECO:0000313" key="6">
    <source>
        <dbReference type="EMBL" id="SEO44009.1"/>
    </source>
</evidence>
<dbReference type="PANTHER" id="PTHR33154:SF18">
    <property type="entry name" value="ARSENICAL RESISTANCE OPERON REPRESSOR"/>
    <property type="match status" value="1"/>
</dbReference>
<dbReference type="EMBL" id="FODD01000026">
    <property type="protein sequence ID" value="SEO44009.1"/>
    <property type="molecule type" value="Genomic_DNA"/>
</dbReference>
<evidence type="ECO:0000256" key="1">
    <source>
        <dbReference type="ARBA" id="ARBA00023015"/>
    </source>
</evidence>
<gene>
    <name evidence="6" type="ORF">SAMN05216267_102695</name>
</gene>
<dbReference type="STRING" id="310780.SAMN05216267_102695"/>
<evidence type="ECO:0000256" key="2">
    <source>
        <dbReference type="ARBA" id="ARBA00023125"/>
    </source>
</evidence>
<dbReference type="SMART" id="SM00418">
    <property type="entry name" value="HTH_ARSR"/>
    <property type="match status" value="1"/>
</dbReference>
<proteinExistence type="predicted"/>
<keyword evidence="1" id="KW-0805">Transcription regulation</keyword>